<dbReference type="Gene3D" id="2.30.110.10">
    <property type="entry name" value="Electron Transport, Fmn-binding Protein, Chain A"/>
    <property type="match status" value="1"/>
</dbReference>
<feature type="domain" description="Pyridoxamine 5'-phosphate oxidase N-terminal" evidence="1">
    <location>
        <begin position="36"/>
        <end position="138"/>
    </location>
</feature>
<reference evidence="2 3" key="1">
    <citation type="submission" date="2014-10" db="EMBL/GenBank/DDBJ databases">
        <title>Genome sequence of Clostridium aceticum DSM 1496.</title>
        <authorList>
            <person name="Poehlein A."/>
            <person name="Schiel-Bengelsdorf B."/>
            <person name="Gottschalk G."/>
            <person name="Duerre P."/>
            <person name="Daniel R."/>
        </authorList>
    </citation>
    <scope>NUCLEOTIDE SEQUENCE [LARGE SCALE GENOMIC DNA]</scope>
    <source>
        <strain evidence="2 3">DSM 1496</strain>
    </source>
</reference>
<protein>
    <submittedName>
        <fullName evidence="2">Pyridoxine 5'-phosphate oxidase-like protein</fullName>
    </submittedName>
</protein>
<dbReference type="OrthoDB" id="9796486at2"/>
<dbReference type="Proteomes" id="UP000035704">
    <property type="component" value="Chromosome"/>
</dbReference>
<evidence type="ECO:0000313" key="3">
    <source>
        <dbReference type="Proteomes" id="UP000035704"/>
    </source>
</evidence>
<organism evidence="2 3">
    <name type="scientific">Clostridium aceticum</name>
    <dbReference type="NCBI Taxonomy" id="84022"/>
    <lineage>
        <taxon>Bacteria</taxon>
        <taxon>Bacillati</taxon>
        <taxon>Bacillota</taxon>
        <taxon>Clostridia</taxon>
        <taxon>Eubacteriales</taxon>
        <taxon>Clostridiaceae</taxon>
        <taxon>Clostridium</taxon>
    </lineage>
</organism>
<dbReference type="PANTHER" id="PTHR42815:SF2">
    <property type="entry name" value="FAD-BINDING, PUTATIVE (AFU_ORTHOLOGUE AFUA_6G07600)-RELATED"/>
    <property type="match status" value="1"/>
</dbReference>
<evidence type="ECO:0000313" key="2">
    <source>
        <dbReference type="EMBL" id="AKL96025.1"/>
    </source>
</evidence>
<dbReference type="SUPFAM" id="SSF50475">
    <property type="entry name" value="FMN-binding split barrel"/>
    <property type="match status" value="1"/>
</dbReference>
<dbReference type="KEGG" id="cace:CACET_c25800"/>
<proteinExistence type="predicted"/>
<dbReference type="RefSeq" id="WP_044824715.1">
    <property type="nucleotide sequence ID" value="NZ_CP009687.1"/>
</dbReference>
<keyword evidence="3" id="KW-1185">Reference proteome</keyword>
<dbReference type="InterPro" id="IPR011576">
    <property type="entry name" value="Pyridox_Oxase_N"/>
</dbReference>
<evidence type="ECO:0000259" key="1">
    <source>
        <dbReference type="Pfam" id="PF01243"/>
    </source>
</evidence>
<gene>
    <name evidence="2" type="ORF">CACET_c25800</name>
</gene>
<dbReference type="InterPro" id="IPR012349">
    <property type="entry name" value="Split_barrel_FMN-bd"/>
</dbReference>
<dbReference type="PANTHER" id="PTHR42815">
    <property type="entry name" value="FAD-BINDING, PUTATIVE (AFU_ORTHOLOGUE AFUA_6G07600)-RELATED"/>
    <property type="match status" value="1"/>
</dbReference>
<dbReference type="PATRIC" id="fig|84022.5.peg.136"/>
<dbReference type="EMBL" id="CP009687">
    <property type="protein sequence ID" value="AKL96025.1"/>
    <property type="molecule type" value="Genomic_DNA"/>
</dbReference>
<dbReference type="Pfam" id="PF01243">
    <property type="entry name" value="PNPOx_N"/>
    <property type="match status" value="1"/>
</dbReference>
<dbReference type="AlphaFoldDB" id="A0A0D8IAG9"/>
<dbReference type="InterPro" id="IPR024029">
    <property type="entry name" value="Pyridox_Oxase_FMN-dep"/>
</dbReference>
<sequence>MELINFSRNSVSTKEELRELIGEPHELVIKKSVSILDDQCKRFISMSPLLFLSTSDAEGKCDVSPRGDQAGSVIILNKHQLVIPDRPGNKRQDSNLNILSNPHVGLIFIIPGLEEVLRINGRAMLIKDKEILNKMALKGNIPLLGIGVDVEECFVHCSRPLKESNIWKPETWQTPETLPSASEIFHAHLKINGVELKKES</sequence>
<name>A0A0D8IAG9_9CLOT</name>
<dbReference type="STRING" id="84022.CACET_c25800"/>
<dbReference type="NCBIfam" id="TIGR04025">
    <property type="entry name" value="PPOX_FMN_DR2398"/>
    <property type="match status" value="1"/>
</dbReference>
<accession>A0A0D8IAG9</accession>